<dbReference type="EMBL" id="JAEHOC010000021">
    <property type="protein sequence ID" value="KAG2432446.1"/>
    <property type="molecule type" value="Genomic_DNA"/>
</dbReference>
<evidence type="ECO:0000256" key="2">
    <source>
        <dbReference type="SAM" id="MobiDB-lite"/>
    </source>
</evidence>
<dbReference type="PANTHER" id="PTHR21574:SF0">
    <property type="entry name" value="CENTROSOMAL PROTEIN OF 120 KDA"/>
    <property type="match status" value="1"/>
</dbReference>
<feature type="region of interest" description="Disordered" evidence="2">
    <location>
        <begin position="140"/>
        <end position="244"/>
    </location>
</feature>
<feature type="compositionally biased region" description="Basic and acidic residues" evidence="2">
    <location>
        <begin position="872"/>
        <end position="887"/>
    </location>
</feature>
<feature type="region of interest" description="Disordered" evidence="2">
    <location>
        <begin position="865"/>
        <end position="983"/>
    </location>
</feature>
<feature type="region of interest" description="Disordered" evidence="2">
    <location>
        <begin position="760"/>
        <end position="792"/>
    </location>
</feature>
<sequence length="1308" mass="131923">MASPGADDQRTYILSINFLDGKGFGPELQAVTCAATFAGETKLTPYSVGREAHVWNTTMQWRVTMDQFRRLSALGQKDCKVVLSAKDGTKLGWFLIDMRAAKLQAQYKKDEGVWNTLSGAKKGETPQVCALALFYEDRPDAWSPGPKQASPGRQRAPGRKPAASGRAGGGGAADGADEVGASGDLPGPGDGAALPSARAAGGSDAAGGDGAGFVAAGEPPGANPTAGLPNFGSPPRRSPADDGPFRHFALTVDVRSFQSTKRLPLSSANVYVQAVLPAELIELVVGSGFKLPARLAPLTSHPAVDIPRGAEGAVPGAYGTLEFSAGVVELARVLAREPRISVEAWHKERFRTDMLLGSGSVPLTPLLQGAWVDGYAPLFAVVASSVGGELREERVQMGMLRVVLALEDKGPAPQPGSEAAAAAVAAAAAGGGAARTSAVVAATTAPAKPDPYALDGDAGAAAPSGLDAFDGVAAGAGGAADGGLQVREMHPAPTSATAAADAADAAAAGLPAVHAVAPPPALLLPPPPALAPGGGPARLPPGMGMQGSPEFEAAWELEVWKRGEEARWRSELREREAQRMMVLESEWRRRERAREAEIGALKSEYLGLEERAQQVLSSAEARERRILAAEEALLRRRKELEREAGSRLAEAEAAVRRLQVECEHQLDIERDRNAELVRRVAMLEERLAASDARCLAVENEFADFRAATRSTPEAELTRQLAAAREAAKAAEVRAAKAAKAKQGYKDQVRKLAEQLAALQRRRQRDEDVAFGRPAGGGGGGGGGGHQLSASLAGPPMSLRAAAEEQIRAASSQQQELAAMRLQLQAIKAAALAQLSPGTSPRAGQEASAAAGQSAAAAAGGAAGGAVAADDAPDLRSSDQQRGRHAADWRPAATGAAQGPSGAPGGGTAASRGPSVASEAARSLFPPDPTPASSAARPAGAGPSAPSAQGGGPQRSTTTSSSSNPTTSSSISGPPGGVAAVTAGQLRQAHEDLYAAAAAAQQRLFPAAQGATAGPAGSSGSAPAGPSNSGGGDRWAAARVAASAPAAPGGVSPASVAATPQSATPQNTAAADAAPPPAAASVSASAPSTGADAYGPGQSRGYDGDSRPSTASNTSPPGAAGSGAAGGGRAAAPGGGAAGALSDAEKRSLADHLASANHGNQWRQQQPYPGEAEGFSPASSGAAAASAPSWLEHGREFLAAQQQQPYPYSQQQAYSYSAGDLGGGGSSGGSVGAGGGGGGGGDGSSYMYGSGGSFRDLVGPTADLAEIQRLTRRKMELLQSGSYGLHDTVIRLLDERIQALMAESAGLPA</sequence>
<dbReference type="InterPro" id="IPR039893">
    <property type="entry name" value="CEP120-like"/>
</dbReference>
<feature type="compositionally biased region" description="Low complexity" evidence="2">
    <location>
        <begin position="1036"/>
        <end position="1090"/>
    </location>
</feature>
<keyword evidence="1" id="KW-0175">Coiled coil</keyword>
<feature type="coiled-coil region" evidence="1">
    <location>
        <begin position="799"/>
        <end position="829"/>
    </location>
</feature>
<feature type="compositionally biased region" description="Gly residues" evidence="2">
    <location>
        <begin position="1119"/>
        <end position="1137"/>
    </location>
</feature>
<evidence type="ECO:0008006" key="5">
    <source>
        <dbReference type="Google" id="ProtNLM"/>
    </source>
</evidence>
<proteinExistence type="predicted"/>
<keyword evidence="4" id="KW-1185">Reference proteome</keyword>
<feature type="compositionally biased region" description="Low complexity" evidence="2">
    <location>
        <begin position="890"/>
        <end position="900"/>
    </location>
</feature>
<accession>A0A835W1B3</accession>
<dbReference type="Proteomes" id="UP000650467">
    <property type="component" value="Unassembled WGS sequence"/>
</dbReference>
<evidence type="ECO:0000313" key="3">
    <source>
        <dbReference type="EMBL" id="KAG2432446.1"/>
    </source>
</evidence>
<dbReference type="Gene3D" id="2.60.40.150">
    <property type="entry name" value="C2 domain"/>
    <property type="match status" value="1"/>
</dbReference>
<comment type="caution">
    <text evidence="3">The sequence shown here is derived from an EMBL/GenBank/DDBJ whole genome shotgun (WGS) entry which is preliminary data.</text>
</comment>
<name>A0A835W1B3_CHLIN</name>
<reference evidence="3" key="1">
    <citation type="journal article" date="2020" name="bioRxiv">
        <title>Comparative genomics of Chlamydomonas.</title>
        <authorList>
            <person name="Craig R.J."/>
            <person name="Hasan A.R."/>
            <person name="Ness R.W."/>
            <person name="Keightley P.D."/>
        </authorList>
    </citation>
    <scope>NUCLEOTIDE SEQUENCE</scope>
    <source>
        <strain evidence="3">SAG 7.73</strain>
    </source>
</reference>
<protein>
    <recommendedName>
        <fullName evidence="5">C2 domain-containing protein</fullName>
    </recommendedName>
</protein>
<gene>
    <name evidence="3" type="ORF">HXX76_008792</name>
</gene>
<dbReference type="OrthoDB" id="332250at2759"/>
<feature type="region of interest" description="Disordered" evidence="2">
    <location>
        <begin position="1007"/>
        <end position="1186"/>
    </location>
</feature>
<dbReference type="GO" id="GO:0010564">
    <property type="term" value="P:regulation of cell cycle process"/>
    <property type="evidence" value="ECO:0007669"/>
    <property type="project" value="TreeGrafter"/>
</dbReference>
<feature type="compositionally biased region" description="Low complexity" evidence="2">
    <location>
        <begin position="1007"/>
        <end position="1026"/>
    </location>
</feature>
<feature type="compositionally biased region" description="Gly residues" evidence="2">
    <location>
        <begin position="773"/>
        <end position="785"/>
    </location>
</feature>
<feature type="compositionally biased region" description="Low complexity" evidence="2">
    <location>
        <begin position="930"/>
        <end position="983"/>
    </location>
</feature>
<dbReference type="GO" id="GO:0005815">
    <property type="term" value="C:microtubule organizing center"/>
    <property type="evidence" value="ECO:0007669"/>
    <property type="project" value="TreeGrafter"/>
</dbReference>
<evidence type="ECO:0000256" key="1">
    <source>
        <dbReference type="SAM" id="Coils"/>
    </source>
</evidence>
<evidence type="ECO:0000313" key="4">
    <source>
        <dbReference type="Proteomes" id="UP000650467"/>
    </source>
</evidence>
<feature type="compositionally biased region" description="Low complexity" evidence="2">
    <location>
        <begin position="1169"/>
        <end position="1186"/>
    </location>
</feature>
<dbReference type="PANTHER" id="PTHR21574">
    <property type="entry name" value="CENTROSOMAL PROTEIN OF 120 KDA"/>
    <property type="match status" value="1"/>
</dbReference>
<organism evidence="3 4">
    <name type="scientific">Chlamydomonas incerta</name>
    <dbReference type="NCBI Taxonomy" id="51695"/>
    <lineage>
        <taxon>Eukaryota</taxon>
        <taxon>Viridiplantae</taxon>
        <taxon>Chlorophyta</taxon>
        <taxon>core chlorophytes</taxon>
        <taxon>Chlorophyceae</taxon>
        <taxon>CS clade</taxon>
        <taxon>Chlamydomonadales</taxon>
        <taxon>Chlamydomonadaceae</taxon>
        <taxon>Chlamydomonas</taxon>
    </lineage>
</organism>
<dbReference type="InterPro" id="IPR035892">
    <property type="entry name" value="C2_domain_sf"/>
</dbReference>
<feature type="compositionally biased region" description="Polar residues" evidence="2">
    <location>
        <begin position="1156"/>
        <end position="1166"/>
    </location>
</feature>